<feature type="transmembrane region" description="Helical" evidence="1">
    <location>
        <begin position="288"/>
        <end position="307"/>
    </location>
</feature>
<dbReference type="Pfam" id="PF11271">
    <property type="entry name" value="PorA"/>
    <property type="match status" value="1"/>
</dbReference>
<sequence>MRRRAALVLLSFAVFFAAMVPTLRWYAFPRLAKIPPNQYQVTVLEAKPATLLDYTTLKARKVDKITIIQTLKGDVEESKRVERTAGRDVVVWDSLSYVAGPDGKMVSKIPERYVFDAHTQDPVHAAGEMVDGDPVRREGIEFKWPFLTEKRDYQYFDAQTRTAAPIHYGGTRTFRGMEVYYFEQTIPWTKVPMPKAMPVKGITPEVLAQTGLTRWYTTKRMFWVDPVTGAPVNGEEIHREELRNARALFGQDTVTVFAGDVKMREDSIAEVVDLVSANRLKVLLLVSYLPWSFTGLALLLLALSLVLEARSRAGRRRITPA</sequence>
<evidence type="ECO:0000256" key="1">
    <source>
        <dbReference type="SAM" id="Phobius"/>
    </source>
</evidence>
<keyword evidence="1" id="KW-0472">Membrane</keyword>
<dbReference type="KEGG" id="slau:SLA_1519"/>
<evidence type="ECO:0008006" key="4">
    <source>
        <dbReference type="Google" id="ProtNLM"/>
    </source>
</evidence>
<protein>
    <recommendedName>
        <fullName evidence="4">DUF3068 domain-containing protein</fullName>
    </recommendedName>
</protein>
<gene>
    <name evidence="2" type="ORF">SLA_1519</name>
</gene>
<dbReference type="EMBL" id="AP017424">
    <property type="protein sequence ID" value="BAU82458.1"/>
    <property type="molecule type" value="Genomic_DNA"/>
</dbReference>
<accession>A0A169N8V1</accession>
<reference evidence="2 3" key="1">
    <citation type="journal article" date="2016" name="Genome Announc.">
        <title>Complete Genome Sequence of Thiostrepton-Producing Streptomyces laurentii ATCC 31255.</title>
        <authorList>
            <person name="Doi K."/>
            <person name="Fujino Y."/>
            <person name="Nagayoshi Y."/>
            <person name="Ohshima T."/>
            <person name="Ogata S."/>
        </authorList>
    </citation>
    <scope>NUCLEOTIDE SEQUENCE [LARGE SCALE GENOMIC DNA]</scope>
    <source>
        <strain evidence="2 3">ATCC 31255</strain>
    </source>
</reference>
<keyword evidence="1" id="KW-1133">Transmembrane helix</keyword>
<organism evidence="2 3">
    <name type="scientific">Streptomyces laurentii</name>
    <dbReference type="NCBI Taxonomy" id="39478"/>
    <lineage>
        <taxon>Bacteria</taxon>
        <taxon>Bacillati</taxon>
        <taxon>Actinomycetota</taxon>
        <taxon>Actinomycetes</taxon>
        <taxon>Kitasatosporales</taxon>
        <taxon>Streptomycetaceae</taxon>
        <taxon>Streptomyces</taxon>
    </lineage>
</organism>
<proteinExistence type="predicted"/>
<dbReference type="Proteomes" id="UP000217676">
    <property type="component" value="Chromosome"/>
</dbReference>
<dbReference type="InterPro" id="IPR021424">
    <property type="entry name" value="PorA"/>
</dbReference>
<name>A0A169N8V1_STRLU</name>
<keyword evidence="3" id="KW-1185">Reference proteome</keyword>
<keyword evidence="1" id="KW-0812">Transmembrane</keyword>
<evidence type="ECO:0000313" key="3">
    <source>
        <dbReference type="Proteomes" id="UP000217676"/>
    </source>
</evidence>
<dbReference type="AlphaFoldDB" id="A0A169N8V1"/>
<evidence type="ECO:0000313" key="2">
    <source>
        <dbReference type="EMBL" id="BAU82458.1"/>
    </source>
</evidence>